<accession>A0A2Z6NYK7</accession>
<name>A0A2Z6NYK7_TRISU</name>
<proteinExistence type="predicted"/>
<dbReference type="EMBL" id="DF973581">
    <property type="protein sequence ID" value="GAU35197.1"/>
    <property type="molecule type" value="Genomic_DNA"/>
</dbReference>
<dbReference type="AlphaFoldDB" id="A0A2Z6NYK7"/>
<evidence type="ECO:0000256" key="1">
    <source>
        <dbReference type="SAM" id="MobiDB-lite"/>
    </source>
</evidence>
<sequence>MSSPFPTCFRPSPTNEDSRHSPPPPLPPHSTNPNLTAYLFQIDIGIVSLTWSRSIFGRSIHVQLHHHPSDSPPSNPSPSSFPLHIGD</sequence>
<evidence type="ECO:0000313" key="3">
    <source>
        <dbReference type="Proteomes" id="UP000242715"/>
    </source>
</evidence>
<feature type="compositionally biased region" description="Low complexity" evidence="1">
    <location>
        <begin position="77"/>
        <end position="87"/>
    </location>
</feature>
<reference evidence="3" key="1">
    <citation type="journal article" date="2017" name="Front. Plant Sci.">
        <title>Climate Clever Clovers: New Paradigm to Reduce the Environmental Footprint of Ruminants by Breeding Low Methanogenic Forages Utilizing Haplotype Variation.</title>
        <authorList>
            <person name="Kaur P."/>
            <person name="Appels R."/>
            <person name="Bayer P.E."/>
            <person name="Keeble-Gagnere G."/>
            <person name="Wang J."/>
            <person name="Hirakawa H."/>
            <person name="Shirasawa K."/>
            <person name="Vercoe P."/>
            <person name="Stefanova K."/>
            <person name="Durmic Z."/>
            <person name="Nichols P."/>
            <person name="Revell C."/>
            <person name="Isobe S.N."/>
            <person name="Edwards D."/>
            <person name="Erskine W."/>
        </authorList>
    </citation>
    <scope>NUCLEOTIDE SEQUENCE [LARGE SCALE GENOMIC DNA]</scope>
    <source>
        <strain evidence="3">cv. Daliak</strain>
    </source>
</reference>
<protein>
    <submittedName>
        <fullName evidence="2">Uncharacterized protein</fullName>
    </submittedName>
</protein>
<gene>
    <name evidence="2" type="ORF">TSUD_204730</name>
</gene>
<organism evidence="2 3">
    <name type="scientific">Trifolium subterraneum</name>
    <name type="common">Subterranean clover</name>
    <dbReference type="NCBI Taxonomy" id="3900"/>
    <lineage>
        <taxon>Eukaryota</taxon>
        <taxon>Viridiplantae</taxon>
        <taxon>Streptophyta</taxon>
        <taxon>Embryophyta</taxon>
        <taxon>Tracheophyta</taxon>
        <taxon>Spermatophyta</taxon>
        <taxon>Magnoliopsida</taxon>
        <taxon>eudicotyledons</taxon>
        <taxon>Gunneridae</taxon>
        <taxon>Pentapetalae</taxon>
        <taxon>rosids</taxon>
        <taxon>fabids</taxon>
        <taxon>Fabales</taxon>
        <taxon>Fabaceae</taxon>
        <taxon>Papilionoideae</taxon>
        <taxon>50 kb inversion clade</taxon>
        <taxon>NPAAA clade</taxon>
        <taxon>Hologalegina</taxon>
        <taxon>IRL clade</taxon>
        <taxon>Trifolieae</taxon>
        <taxon>Trifolium</taxon>
    </lineage>
</organism>
<dbReference type="Proteomes" id="UP000242715">
    <property type="component" value="Unassembled WGS sequence"/>
</dbReference>
<evidence type="ECO:0000313" key="2">
    <source>
        <dbReference type="EMBL" id="GAU35197.1"/>
    </source>
</evidence>
<feature type="compositionally biased region" description="Pro residues" evidence="1">
    <location>
        <begin position="21"/>
        <end position="30"/>
    </location>
</feature>
<feature type="region of interest" description="Disordered" evidence="1">
    <location>
        <begin position="64"/>
        <end position="87"/>
    </location>
</feature>
<feature type="region of interest" description="Disordered" evidence="1">
    <location>
        <begin position="1"/>
        <end position="33"/>
    </location>
</feature>
<keyword evidence="3" id="KW-1185">Reference proteome</keyword>